<name>A0A1K0GTI2_9ACTN</name>
<sequence>MAESDTVATSTIAVHRGAWASICPNLPADVAAMVAPPVLVSSLPVTDAGTAQQERRRAREARFRGNMPSVPAYGRHRRAT</sequence>
<protein>
    <submittedName>
        <fullName evidence="2">Uncharacterized protein</fullName>
    </submittedName>
</protein>
<reference evidence="2 3" key="1">
    <citation type="submission" date="2016-09" db="EMBL/GenBank/DDBJ databases">
        <title>Couchioplanes caeruleus draft genome sequence.</title>
        <authorList>
            <person name="Sheehan J."/>
            <person name="Caffrey P."/>
        </authorList>
    </citation>
    <scope>NUCLEOTIDE SEQUENCE [LARGE SCALE GENOMIC DNA]</scope>
    <source>
        <strain evidence="2 3">DSM 43634</strain>
    </source>
</reference>
<feature type="region of interest" description="Disordered" evidence="1">
    <location>
        <begin position="46"/>
        <end position="80"/>
    </location>
</feature>
<evidence type="ECO:0000313" key="3">
    <source>
        <dbReference type="Proteomes" id="UP000182486"/>
    </source>
</evidence>
<feature type="compositionally biased region" description="Basic and acidic residues" evidence="1">
    <location>
        <begin position="53"/>
        <end position="63"/>
    </location>
</feature>
<dbReference type="RefSeq" id="WP_071804497.1">
    <property type="nucleotide sequence ID" value="NZ_MEIA01000095.1"/>
</dbReference>
<keyword evidence="3" id="KW-1185">Reference proteome</keyword>
<evidence type="ECO:0000256" key="1">
    <source>
        <dbReference type="SAM" id="MobiDB-lite"/>
    </source>
</evidence>
<dbReference type="Proteomes" id="UP000182486">
    <property type="component" value="Unassembled WGS sequence"/>
</dbReference>
<dbReference type="EMBL" id="MEIA01000095">
    <property type="protein sequence ID" value="OJF14580.1"/>
    <property type="molecule type" value="Genomic_DNA"/>
</dbReference>
<accession>A0A1K0GTI2</accession>
<proteinExistence type="predicted"/>
<dbReference type="AlphaFoldDB" id="A0A1K0GTI2"/>
<evidence type="ECO:0000313" key="2">
    <source>
        <dbReference type="EMBL" id="OJF14580.1"/>
    </source>
</evidence>
<organism evidence="2 3">
    <name type="scientific">Couchioplanes caeruleus subsp. caeruleus</name>
    <dbReference type="NCBI Taxonomy" id="56427"/>
    <lineage>
        <taxon>Bacteria</taxon>
        <taxon>Bacillati</taxon>
        <taxon>Actinomycetota</taxon>
        <taxon>Actinomycetes</taxon>
        <taxon>Micromonosporales</taxon>
        <taxon>Micromonosporaceae</taxon>
        <taxon>Couchioplanes</taxon>
    </lineage>
</organism>
<comment type="caution">
    <text evidence="2">The sequence shown here is derived from an EMBL/GenBank/DDBJ whole genome shotgun (WGS) entry which is preliminary data.</text>
</comment>
<gene>
    <name evidence="2" type="ORF">BG844_09085</name>
</gene>